<protein>
    <recommendedName>
        <fullName evidence="2">Shedu protein SduA C-terminal domain-containing protein</fullName>
    </recommendedName>
</protein>
<evidence type="ECO:0000259" key="2">
    <source>
        <dbReference type="Pfam" id="PF14082"/>
    </source>
</evidence>
<dbReference type="InterPro" id="IPR025359">
    <property type="entry name" value="SduA_C"/>
</dbReference>
<dbReference type="Pfam" id="PF14082">
    <property type="entry name" value="SduA_C"/>
    <property type="match status" value="1"/>
</dbReference>
<name>A0ABN3AQT0_9MICC</name>
<dbReference type="EMBL" id="BAAAON010000001">
    <property type="protein sequence ID" value="GAA2173164.1"/>
    <property type="molecule type" value="Genomic_DNA"/>
</dbReference>
<evidence type="ECO:0000256" key="1">
    <source>
        <dbReference type="SAM" id="MobiDB-lite"/>
    </source>
</evidence>
<feature type="domain" description="Shedu protein SduA C-terminal" evidence="2">
    <location>
        <begin position="306"/>
        <end position="469"/>
    </location>
</feature>
<gene>
    <name evidence="3" type="ORF">GCM10009784_06450</name>
</gene>
<accession>A0ABN3AQT0</accession>
<evidence type="ECO:0000313" key="4">
    <source>
        <dbReference type="Proteomes" id="UP001500974"/>
    </source>
</evidence>
<evidence type="ECO:0000313" key="3">
    <source>
        <dbReference type="EMBL" id="GAA2173164.1"/>
    </source>
</evidence>
<comment type="caution">
    <text evidence="3">The sequence shown here is derived from an EMBL/GenBank/DDBJ whole genome shotgun (WGS) entry which is preliminary data.</text>
</comment>
<organism evidence="3 4">
    <name type="scientific">Arthrobacter parietis</name>
    <dbReference type="NCBI Taxonomy" id="271434"/>
    <lineage>
        <taxon>Bacteria</taxon>
        <taxon>Bacillati</taxon>
        <taxon>Actinomycetota</taxon>
        <taxon>Actinomycetes</taxon>
        <taxon>Micrococcales</taxon>
        <taxon>Micrococcaceae</taxon>
        <taxon>Arthrobacter</taxon>
    </lineage>
</organism>
<proteinExistence type="predicted"/>
<feature type="region of interest" description="Disordered" evidence="1">
    <location>
        <begin position="480"/>
        <end position="500"/>
    </location>
</feature>
<sequence length="500" mass="55353">MGDFWVPALPARTDTIRETTMLRNPFDEGLVEPDQEFDAAEATEVEGTDVSGRLELTSDEDESVLTYIGNERHAVPYEALRYRLGEKLLRIFPSGHSGQIKEFQIELPQWSISTHSYENDRFFRLQVAELPKGFNSIYAFGLGINKSYRGFIKEIEDQTECTIIRFLQKGGEGASPDGSTYRVTLERFDRYRAAVERNRGRGQSAVQRVNDAEAHNTFKDLLHSKNVDPKYTTHPVIRAITEEVATGHVTTVEDRVTLANAVTNAAPKIAQEDPQRLVKLRDDIELVSLDTLIAEFESNLKGPKANSEPHWQKFFGNNHFALQLILSTPLVVEKEQVTVKSQGLDGSGSRIADFLCANPVTRSVVLVEIKTPGAALMRPGTYRGKDSSAVYSPHDDLGGPIAQVQSQMASAAEYAMVLFPGSGFDTVNELRGAVITGRASSLNAEQRDSFSRYRGGLSNVTVLTFDEVLERLKHLREALNTPPSQKSGAALSNDASCIED</sequence>
<dbReference type="Proteomes" id="UP001500974">
    <property type="component" value="Unassembled WGS sequence"/>
</dbReference>
<reference evidence="3 4" key="1">
    <citation type="journal article" date="2019" name="Int. J. Syst. Evol. Microbiol.">
        <title>The Global Catalogue of Microorganisms (GCM) 10K type strain sequencing project: providing services to taxonomists for standard genome sequencing and annotation.</title>
        <authorList>
            <consortium name="The Broad Institute Genomics Platform"/>
            <consortium name="The Broad Institute Genome Sequencing Center for Infectious Disease"/>
            <person name="Wu L."/>
            <person name="Ma J."/>
        </authorList>
    </citation>
    <scope>NUCLEOTIDE SEQUENCE [LARGE SCALE GENOMIC DNA]</scope>
    <source>
        <strain evidence="3 4">JCM 14917</strain>
    </source>
</reference>
<keyword evidence="4" id="KW-1185">Reference proteome</keyword>